<evidence type="ECO:0000256" key="4">
    <source>
        <dbReference type="ARBA" id="ARBA00022857"/>
    </source>
</evidence>
<name>A0A8T0QPJ2_PANVG</name>
<comment type="caution">
    <text evidence="7">The sequence shown here is derived from an EMBL/GenBank/DDBJ whole genome shotgun (WGS) entry which is preliminary data.</text>
</comment>
<dbReference type="Proteomes" id="UP000823388">
    <property type="component" value="Chromosome 7K"/>
</dbReference>
<evidence type="ECO:0000256" key="2">
    <source>
        <dbReference type="ARBA" id="ARBA00022630"/>
    </source>
</evidence>
<evidence type="ECO:0000256" key="1">
    <source>
        <dbReference type="ARBA" id="ARBA00009183"/>
    </source>
</evidence>
<dbReference type="AlphaFoldDB" id="A0A8T0QPJ2"/>
<dbReference type="EMBL" id="CM029049">
    <property type="protein sequence ID" value="KAG2574696.1"/>
    <property type="molecule type" value="Genomic_DNA"/>
</dbReference>
<sequence length="529" mass="57981">MDDPTTKRVAIVGAGASGLAACKHALAKGFRPVVFEADEGLGGAWRHTLASTRLQTPAPSYRFSDFPWPPAVSTELFPRHDQVVEYLAAYARRFGVLERVRFGSTVLRAEYAGAPEEQVAAWERWAGNGEAFGDGTGEWLLTVQHRGSEATQMYRFDFLILCLGKFSGVANTPAFPANRGPEVFRGQVLHSMDYSRMGAAAAAELIRGKRVAVVGSGKSAYDTAAECAGANGARFPCTMVCRSPQWMLNGGFVWGVSIGHLFKNRLAELMVPRKPGEGLALTLLAMLLSPLRWLISKLTEAYFKARIPMREHGMVPDWSFAWTISACRLGVLPNGFYDRVAEGSVVIKRARSVSFCADRLVLGEGEGDAGERVEADVVVLATGFRGADKLRGIFASPRFREMVAGGPDNPAPHYRQCVHPRIPQMAVIGFSDNSSSIYGYEMMAKWVAHLLDGAFRLPSVARMERSVAEWGEYVKRHGAVDGEGPCISAANTWYNDELCRDMGYNPRRKKGILAEWLQPYGPADYAGIR</sequence>
<reference evidence="7" key="1">
    <citation type="submission" date="2020-05" db="EMBL/GenBank/DDBJ databases">
        <title>WGS assembly of Panicum virgatum.</title>
        <authorList>
            <person name="Lovell J.T."/>
            <person name="Jenkins J."/>
            <person name="Shu S."/>
            <person name="Juenger T.E."/>
            <person name="Schmutz J."/>
        </authorList>
    </citation>
    <scope>NUCLEOTIDE SEQUENCE</scope>
    <source>
        <strain evidence="7">AP13</strain>
    </source>
</reference>
<evidence type="ECO:0000256" key="3">
    <source>
        <dbReference type="ARBA" id="ARBA00022827"/>
    </source>
</evidence>
<evidence type="ECO:0000256" key="5">
    <source>
        <dbReference type="ARBA" id="ARBA00023002"/>
    </source>
</evidence>
<dbReference type="FunFam" id="3.50.50.60:FF:000169">
    <property type="entry name" value="Flavin-containing monooxygenase"/>
    <property type="match status" value="1"/>
</dbReference>
<dbReference type="Pfam" id="PF00743">
    <property type="entry name" value="FMO-like"/>
    <property type="match status" value="1"/>
</dbReference>
<keyword evidence="3 6" id="KW-0274">FAD</keyword>
<accession>A0A8T0QPJ2</accession>
<organism evidence="7 8">
    <name type="scientific">Panicum virgatum</name>
    <name type="common">Blackwell switchgrass</name>
    <dbReference type="NCBI Taxonomy" id="38727"/>
    <lineage>
        <taxon>Eukaryota</taxon>
        <taxon>Viridiplantae</taxon>
        <taxon>Streptophyta</taxon>
        <taxon>Embryophyta</taxon>
        <taxon>Tracheophyta</taxon>
        <taxon>Spermatophyta</taxon>
        <taxon>Magnoliopsida</taxon>
        <taxon>Liliopsida</taxon>
        <taxon>Poales</taxon>
        <taxon>Poaceae</taxon>
        <taxon>PACMAD clade</taxon>
        <taxon>Panicoideae</taxon>
        <taxon>Panicodae</taxon>
        <taxon>Paniceae</taxon>
        <taxon>Panicinae</taxon>
        <taxon>Panicum</taxon>
        <taxon>Panicum sect. Hiantes</taxon>
    </lineage>
</organism>
<keyword evidence="4" id="KW-0521">NADP</keyword>
<gene>
    <name evidence="7" type="ORF">PVAP13_7KG339700</name>
</gene>
<dbReference type="InterPro" id="IPR020946">
    <property type="entry name" value="Flavin_mOase-like"/>
</dbReference>
<dbReference type="OrthoDB" id="66881at2759"/>
<comment type="cofactor">
    <cofactor evidence="6">
        <name>FAD</name>
        <dbReference type="ChEBI" id="CHEBI:57692"/>
    </cofactor>
</comment>
<keyword evidence="5 6" id="KW-0560">Oxidoreductase</keyword>
<protein>
    <recommendedName>
        <fullName evidence="6">Flavin-containing monooxygenase</fullName>
        <ecNumber evidence="6">1.-.-.-</ecNumber>
    </recommendedName>
</protein>
<dbReference type="InterPro" id="IPR000960">
    <property type="entry name" value="Flavin_mOase"/>
</dbReference>
<dbReference type="PIRSF" id="PIRSF000332">
    <property type="entry name" value="FMO"/>
    <property type="match status" value="1"/>
</dbReference>
<dbReference type="PANTHER" id="PTHR23023">
    <property type="entry name" value="DIMETHYLANILINE MONOOXYGENASE"/>
    <property type="match status" value="1"/>
</dbReference>
<dbReference type="EC" id="1.-.-.-" evidence="6"/>
<dbReference type="InterPro" id="IPR036188">
    <property type="entry name" value="FAD/NAD-bd_sf"/>
</dbReference>
<keyword evidence="6" id="KW-0503">Monooxygenase</keyword>
<comment type="similarity">
    <text evidence="1 6">Belongs to the FMO family.</text>
</comment>
<proteinExistence type="inferred from homology"/>
<dbReference type="InterPro" id="IPR050346">
    <property type="entry name" value="FMO-like"/>
</dbReference>
<dbReference type="PROSITE" id="PS51257">
    <property type="entry name" value="PROKAR_LIPOPROTEIN"/>
    <property type="match status" value="1"/>
</dbReference>
<evidence type="ECO:0000313" key="7">
    <source>
        <dbReference type="EMBL" id="KAG2574696.1"/>
    </source>
</evidence>
<dbReference type="GO" id="GO:0050661">
    <property type="term" value="F:NADP binding"/>
    <property type="evidence" value="ECO:0007669"/>
    <property type="project" value="InterPro"/>
</dbReference>
<evidence type="ECO:0000313" key="8">
    <source>
        <dbReference type="Proteomes" id="UP000823388"/>
    </source>
</evidence>
<dbReference type="SUPFAM" id="SSF51905">
    <property type="entry name" value="FAD/NAD(P)-binding domain"/>
    <property type="match status" value="2"/>
</dbReference>
<dbReference type="FunFam" id="3.50.50.60:FF:000170">
    <property type="entry name" value="Flavin-containing monooxygenase"/>
    <property type="match status" value="1"/>
</dbReference>
<evidence type="ECO:0000256" key="6">
    <source>
        <dbReference type="RuleBase" id="RU361177"/>
    </source>
</evidence>
<dbReference type="Gene3D" id="3.50.50.60">
    <property type="entry name" value="FAD/NAD(P)-binding domain"/>
    <property type="match status" value="2"/>
</dbReference>
<keyword evidence="2 6" id="KW-0285">Flavoprotein</keyword>
<dbReference type="GO" id="GO:0050660">
    <property type="term" value="F:flavin adenine dinucleotide binding"/>
    <property type="evidence" value="ECO:0007669"/>
    <property type="project" value="InterPro"/>
</dbReference>
<keyword evidence="8" id="KW-1185">Reference proteome</keyword>
<dbReference type="GO" id="GO:0004499">
    <property type="term" value="F:N,N-dimethylaniline monooxygenase activity"/>
    <property type="evidence" value="ECO:0007669"/>
    <property type="project" value="InterPro"/>
</dbReference>